<accession>A0A5M6DL25</accession>
<keyword evidence="3" id="KW-1185">Reference proteome</keyword>
<comment type="caution">
    <text evidence="2">The sequence shown here is derived from an EMBL/GenBank/DDBJ whole genome shotgun (WGS) entry which is preliminary data.</text>
</comment>
<name>A0A5M6DL25_9BACT</name>
<dbReference type="AlphaFoldDB" id="A0A5M6DL25"/>
<protein>
    <submittedName>
        <fullName evidence="2">Uncharacterized protein</fullName>
    </submittedName>
</protein>
<dbReference type="Proteomes" id="UP000324479">
    <property type="component" value="Unassembled WGS sequence"/>
</dbReference>
<dbReference type="EMBL" id="VWOX01000001">
    <property type="protein sequence ID" value="KAA5546929.1"/>
    <property type="molecule type" value="Genomic_DNA"/>
</dbReference>
<reference evidence="2 3" key="1">
    <citation type="submission" date="2019-08" db="EMBL/GenBank/DDBJ databases">
        <authorList>
            <person name="Dhanesh K."/>
            <person name="Kumar G."/>
            <person name="Sasikala C."/>
            <person name="Venkata Ramana C."/>
        </authorList>
    </citation>
    <scope>NUCLEOTIDE SEQUENCE [LARGE SCALE GENOMIC DNA]</scope>
    <source>
        <strain evidence="2 3">JC645</strain>
    </source>
</reference>
<evidence type="ECO:0000256" key="1">
    <source>
        <dbReference type="SAM" id="Phobius"/>
    </source>
</evidence>
<evidence type="ECO:0000313" key="2">
    <source>
        <dbReference type="EMBL" id="KAA5546929.1"/>
    </source>
</evidence>
<evidence type="ECO:0000313" key="3">
    <source>
        <dbReference type="Proteomes" id="UP000324479"/>
    </source>
</evidence>
<keyword evidence="1" id="KW-0472">Membrane</keyword>
<keyword evidence="1" id="KW-0812">Transmembrane</keyword>
<feature type="transmembrane region" description="Helical" evidence="1">
    <location>
        <begin position="63"/>
        <end position="87"/>
    </location>
</feature>
<dbReference type="RefSeq" id="WP_150074037.1">
    <property type="nucleotide sequence ID" value="NZ_VWOX01000001.1"/>
</dbReference>
<proteinExistence type="predicted"/>
<sequence length="155" mass="16794">MNYAAVSQDKPHGSWAGTISLVIVHTIAFAMLYLVVVQINWAFRDYFNLVGTNPTSRFQSASLVADYTAAYTPVVLMILAIHLVIVFRLSRGANRWASAYSHGVLLCMGFAGFICVSCAVHTMVWSKPGIANPQNVANASINGEQLIAADVDTDN</sequence>
<gene>
    <name evidence="2" type="ORF">FYK55_00445</name>
</gene>
<organism evidence="2 3">
    <name type="scientific">Roseiconus nitratireducens</name>
    <dbReference type="NCBI Taxonomy" id="2605748"/>
    <lineage>
        <taxon>Bacteria</taxon>
        <taxon>Pseudomonadati</taxon>
        <taxon>Planctomycetota</taxon>
        <taxon>Planctomycetia</taxon>
        <taxon>Pirellulales</taxon>
        <taxon>Pirellulaceae</taxon>
        <taxon>Roseiconus</taxon>
    </lineage>
</organism>
<feature type="transmembrane region" description="Helical" evidence="1">
    <location>
        <begin position="21"/>
        <end position="43"/>
    </location>
</feature>
<feature type="transmembrane region" description="Helical" evidence="1">
    <location>
        <begin position="99"/>
        <end position="124"/>
    </location>
</feature>
<keyword evidence="1" id="KW-1133">Transmembrane helix</keyword>